<feature type="compositionally biased region" description="Basic and acidic residues" evidence="1">
    <location>
        <begin position="333"/>
        <end position="343"/>
    </location>
</feature>
<organism evidence="2 3">
    <name type="scientific">Rhodococcus phage Mbo2</name>
    <dbReference type="NCBI Taxonomy" id="2936911"/>
    <lineage>
        <taxon>Viruses</taxon>
        <taxon>Duplodnaviria</taxon>
        <taxon>Heunggongvirae</taxon>
        <taxon>Uroviricota</taxon>
        <taxon>Caudoviricetes</taxon>
        <taxon>Caudoviricetes incertae sedis</taxon>
        <taxon>Mboduovirus</taxon>
        <taxon>Mboduovirus mbo2</taxon>
    </lineage>
</organism>
<evidence type="ECO:0000313" key="3">
    <source>
        <dbReference type="Proteomes" id="UP001057233"/>
    </source>
</evidence>
<feature type="region of interest" description="Disordered" evidence="1">
    <location>
        <begin position="333"/>
        <end position="353"/>
    </location>
</feature>
<accession>A0A9E7IPI2</accession>
<dbReference type="EMBL" id="ON191531">
    <property type="protein sequence ID" value="URG17371.1"/>
    <property type="molecule type" value="Genomic_DNA"/>
</dbReference>
<sequence>MGMRFPGENYLMYSQNPLVKTDLAAYLASGLNKFLFTEEPGKHRHIFRDLELVKERFAGKSWEFVTVTGDTAKIHRPDGVSEAPVWSMADDDGDRLRALAAAKEPVVFVRFPIARGVYSPTRADRDLWEVALDCPDTTLIGFGGFDARVFFQMGLHGGAIAFRDDWGRARGWQWTPEGRVTGTPSTSLWSDHELLTNRALATNRMYQFLTFAQVVPVFVKEFFEGVLRMETPEYAVAEALKKFRQLPLKSLFAHTGKRKPPTLEGDEILCDTCSLQYACRIYKKGSVCALPGKEFTRIAEFFGTRDSDDIIDGIAKILGMQANRFEQLLEEEENRRVEARSKGEPTPPLDPEVNKVANDLQKNGERLAKLVNPLLTRPQVAIQQNFGSKGGPEEPRMMEQTPDWSPRQLSNAARELEAAGTPRDAQTVDMLNAFLAQQNGFVIEGEVVNGVKNDF</sequence>
<keyword evidence="3" id="KW-1185">Reference proteome</keyword>
<gene>
    <name evidence="2" type="ORF">Mbo2_001</name>
</gene>
<proteinExistence type="predicted"/>
<dbReference type="Proteomes" id="UP001057233">
    <property type="component" value="Segment"/>
</dbReference>
<evidence type="ECO:0000313" key="2">
    <source>
        <dbReference type="EMBL" id="URG17371.1"/>
    </source>
</evidence>
<name>A0A9E7IPI2_9CAUD</name>
<feature type="region of interest" description="Disordered" evidence="1">
    <location>
        <begin position="385"/>
        <end position="404"/>
    </location>
</feature>
<reference evidence="2" key="1">
    <citation type="submission" date="2022-04" db="EMBL/GenBank/DDBJ databases">
        <authorList>
            <person name="Hwangbo M."/>
            <person name="Wang B."/>
            <person name="Gill J.J."/>
            <person name="Chu K.-H."/>
            <person name="Young R."/>
        </authorList>
    </citation>
    <scope>NUCLEOTIDE SEQUENCE</scope>
</reference>
<protein>
    <submittedName>
        <fullName evidence="2">Terminase small subunit</fullName>
    </submittedName>
</protein>
<evidence type="ECO:0000256" key="1">
    <source>
        <dbReference type="SAM" id="MobiDB-lite"/>
    </source>
</evidence>